<evidence type="ECO:0000256" key="1">
    <source>
        <dbReference type="SAM" id="Phobius"/>
    </source>
</evidence>
<dbReference type="RefSeq" id="WP_012816606.1">
    <property type="nucleotide sequence ID" value="NC_013329.1"/>
</dbReference>
<gene>
    <name evidence="2" type="ORF">SAP040A_043</name>
</gene>
<accession>D2J8C5</accession>
<keyword evidence="1" id="KW-1133">Transmembrane helix</keyword>
<proteinExistence type="predicted"/>
<evidence type="ECO:0000313" key="2">
    <source>
        <dbReference type="EMBL" id="ACZ59025.1"/>
    </source>
</evidence>
<organism evidence="2">
    <name type="scientific">Staphylococcus aureus</name>
    <dbReference type="NCBI Taxonomy" id="1280"/>
    <lineage>
        <taxon>Bacteria</taxon>
        <taxon>Bacillati</taxon>
        <taxon>Bacillota</taxon>
        <taxon>Bacilli</taxon>
        <taxon>Bacillales</taxon>
        <taxon>Staphylococcaceae</taxon>
        <taxon>Staphylococcus</taxon>
    </lineage>
</organism>
<sequence length="58" mass="6550">MKYRISALILALIIMIIYGTAIQPKLNLDNPWVNLISLVIVFVVLSIIGTIARKLDKR</sequence>
<dbReference type="EMBL" id="GQ900400">
    <property type="protein sequence ID" value="ACZ59025.1"/>
    <property type="molecule type" value="Genomic_DNA"/>
</dbReference>
<reference evidence="2" key="1">
    <citation type="submission" date="2009-08" db="EMBL/GenBank/DDBJ databases">
        <authorList>
            <person name="Gill J."/>
            <person name="Borman J."/>
            <person name="Shetty J."/>
            <person name="Hostetler J."/>
            <person name="Durkin S."/>
            <person name="Montgomery B."/>
        </authorList>
    </citation>
    <scope>NUCLEOTIDE SEQUENCE</scope>
    <source>
        <strain evidence="2">Y74T</strain>
        <plasmid evidence="2">pWBG758</plasmid>
    </source>
</reference>
<dbReference type="AlphaFoldDB" id="D2J8C5"/>
<name>D2J8C5_STAAU</name>
<keyword evidence="1" id="KW-0472">Membrane</keyword>
<geneLocation type="plasmid" evidence="2">
    <name>pWBG758</name>
</geneLocation>
<feature type="transmembrane region" description="Helical" evidence="1">
    <location>
        <begin position="31"/>
        <end position="52"/>
    </location>
</feature>
<keyword evidence="2" id="KW-0614">Plasmid</keyword>
<keyword evidence="1" id="KW-0812">Transmembrane</keyword>
<protein>
    <submittedName>
        <fullName evidence="2">Uncharacterized protein</fullName>
    </submittedName>
</protein>
<reference evidence="2" key="2">
    <citation type="submission" date="2009-12" db="EMBL/GenBank/DDBJ databases">
        <authorList>
            <person name="Summers A.O."/>
            <person name="Shearer J."/>
            <person name="Wireman J."/>
        </authorList>
    </citation>
    <scope>NUCLEOTIDE SEQUENCE</scope>
    <source>
        <strain evidence="2">Y74T</strain>
        <plasmid evidence="2">pWBG758</plasmid>
    </source>
</reference>